<dbReference type="NCBIfam" id="TIGR03378">
    <property type="entry name" value="glycerol3P_GlpB"/>
    <property type="match status" value="1"/>
</dbReference>
<sequence length="424" mass="44130">MAIEDDVCVIGGGLAGMTSALRAAREGARVRLVSHKKSTLRHASGLVDVLGYTPDGELVAEPFGALAALPAGHPYERVGVDAVRDGLGLFDEVVGDAYYGDHTDANALVPTHGGTVKPTARYPESAAAGLASDPRETLLVGFETLTAFDAPLAADHLDAAGVPAATRGVTVPFPGAFRADSRVTRFAHALDRDEAIETNAGTTGARRALATAVDPHLDGAERVGFPAVLGDDESSDVRAALETRLGVDVFEVPMGPPSLPGLRLERLFTAALDDAGVRRTTGNPVVDFEADGERIQAVYVDRNGQRAPFHADEFVLATGGLVGKGIDSDRDGVIEPIFDCHVPHPDDRYEWFVDEAFGDHPFARFGVDVDAELRPLDADGGIEYANLRAAGGVLGGADFAAEKSGSGISLATGYAAGRAAGEAV</sequence>
<dbReference type="GO" id="GO:0009331">
    <property type="term" value="C:glycerol-3-phosphate dehydrogenase (FAD) complex"/>
    <property type="evidence" value="ECO:0007669"/>
    <property type="project" value="InterPro"/>
</dbReference>
<dbReference type="PATRIC" id="fig|1227456.3.peg.3751"/>
<dbReference type="PIRSF" id="PIRSF000141">
    <property type="entry name" value="Anaerobic_G3P_dh"/>
    <property type="match status" value="1"/>
</dbReference>
<dbReference type="SUPFAM" id="SSF51905">
    <property type="entry name" value="FAD/NAD(P)-binding domain"/>
    <property type="match status" value="1"/>
</dbReference>
<dbReference type="OrthoDB" id="197288at2157"/>
<evidence type="ECO:0000256" key="2">
    <source>
        <dbReference type="ARBA" id="ARBA00022643"/>
    </source>
</evidence>
<evidence type="ECO:0000256" key="3">
    <source>
        <dbReference type="ARBA" id="ARBA00023002"/>
    </source>
</evidence>
<dbReference type="NCBIfam" id="NF003722">
    <property type="entry name" value="PRK05329.1-5"/>
    <property type="match status" value="1"/>
</dbReference>
<evidence type="ECO:0000313" key="5">
    <source>
        <dbReference type="EMBL" id="EMA49001.1"/>
    </source>
</evidence>
<keyword evidence="6" id="KW-1185">Reference proteome</keyword>
<organism evidence="5 6">
    <name type="scientific">Halococcus salifodinae DSM 8989</name>
    <dbReference type="NCBI Taxonomy" id="1227456"/>
    <lineage>
        <taxon>Archaea</taxon>
        <taxon>Methanobacteriati</taxon>
        <taxon>Methanobacteriota</taxon>
        <taxon>Stenosarchaea group</taxon>
        <taxon>Halobacteria</taxon>
        <taxon>Halobacteriales</taxon>
        <taxon>Halococcaceae</taxon>
        <taxon>Halococcus</taxon>
    </lineage>
</organism>
<dbReference type="InterPro" id="IPR003953">
    <property type="entry name" value="FAD-dep_OxRdtase_2_FAD-bd"/>
</dbReference>
<gene>
    <name evidence="5" type="ORF">C450_18444</name>
</gene>
<keyword evidence="2" id="KW-0288">FMN</keyword>
<dbReference type="InterPro" id="IPR009158">
    <property type="entry name" value="G3P_DH_GlpB_su"/>
</dbReference>
<evidence type="ECO:0000259" key="4">
    <source>
        <dbReference type="Pfam" id="PF00890"/>
    </source>
</evidence>
<dbReference type="EMBL" id="AOME01000080">
    <property type="protein sequence ID" value="EMA49001.1"/>
    <property type="molecule type" value="Genomic_DNA"/>
</dbReference>
<dbReference type="PANTHER" id="PTHR43400">
    <property type="entry name" value="FUMARATE REDUCTASE"/>
    <property type="match status" value="1"/>
</dbReference>
<accession>M0MTT2</accession>
<evidence type="ECO:0000256" key="1">
    <source>
        <dbReference type="ARBA" id="ARBA00022630"/>
    </source>
</evidence>
<protein>
    <submittedName>
        <fullName evidence="5">Anaerobic glycerol-3-phosphate dehydrogenase subunit B</fullName>
        <ecNumber evidence="5">1.1.5.3</ecNumber>
    </submittedName>
</protein>
<name>M0MTT2_9EURY</name>
<dbReference type="PRINTS" id="PR00469">
    <property type="entry name" value="PNDRDTASEII"/>
</dbReference>
<comment type="caution">
    <text evidence="5">The sequence shown here is derived from an EMBL/GenBank/DDBJ whole genome shotgun (WGS) entry which is preliminary data.</text>
</comment>
<keyword evidence="1" id="KW-0285">Flavoprotein</keyword>
<dbReference type="AlphaFoldDB" id="M0MTT2"/>
<feature type="domain" description="FAD-dependent oxidoreductase 2 FAD-binding" evidence="4">
    <location>
        <begin position="6"/>
        <end position="408"/>
    </location>
</feature>
<keyword evidence="3 5" id="KW-0560">Oxidoreductase</keyword>
<dbReference type="Gene3D" id="3.50.50.60">
    <property type="entry name" value="FAD/NAD(P)-binding domain"/>
    <property type="match status" value="2"/>
</dbReference>
<dbReference type="STRING" id="1227456.C450_18444"/>
<dbReference type="PANTHER" id="PTHR43400:SF11">
    <property type="entry name" value="ANAEROBIC GLYCEROL-3-PHOSPHATE DEHYDROGENASE SUBUNIT B"/>
    <property type="match status" value="1"/>
</dbReference>
<dbReference type="EC" id="1.1.5.3" evidence="5"/>
<dbReference type="Pfam" id="PF00890">
    <property type="entry name" value="FAD_binding_2"/>
    <property type="match status" value="1"/>
</dbReference>
<dbReference type="Proteomes" id="UP000011625">
    <property type="component" value="Unassembled WGS sequence"/>
</dbReference>
<dbReference type="GO" id="GO:0004368">
    <property type="term" value="F:glycerol-3-phosphate dehydrogenase (quinone) activity"/>
    <property type="evidence" value="ECO:0007669"/>
    <property type="project" value="UniProtKB-EC"/>
</dbReference>
<proteinExistence type="predicted"/>
<reference evidence="5 6" key="1">
    <citation type="journal article" date="2014" name="PLoS Genet.">
        <title>Phylogenetically driven sequencing of extremely halophilic archaea reveals strategies for static and dynamic osmo-response.</title>
        <authorList>
            <person name="Becker E.A."/>
            <person name="Seitzer P.M."/>
            <person name="Tritt A."/>
            <person name="Larsen D."/>
            <person name="Krusor M."/>
            <person name="Yao A.I."/>
            <person name="Wu D."/>
            <person name="Madern D."/>
            <person name="Eisen J.A."/>
            <person name="Darling A.E."/>
            <person name="Facciotti M.T."/>
        </authorList>
    </citation>
    <scope>NUCLEOTIDE SEQUENCE [LARGE SCALE GENOMIC DNA]</scope>
    <source>
        <strain evidence="5 6">DSM 8989</strain>
    </source>
</reference>
<dbReference type="InterPro" id="IPR050315">
    <property type="entry name" value="FAD-oxidoreductase_2"/>
</dbReference>
<dbReference type="RefSeq" id="WP_005045912.1">
    <property type="nucleotide sequence ID" value="NZ_AOME01000080.1"/>
</dbReference>
<evidence type="ECO:0000313" key="6">
    <source>
        <dbReference type="Proteomes" id="UP000011625"/>
    </source>
</evidence>
<dbReference type="InterPro" id="IPR036188">
    <property type="entry name" value="FAD/NAD-bd_sf"/>
</dbReference>